<dbReference type="AlphaFoldDB" id="A0A6J4J862"/>
<name>A0A6J4J862_9SPHI</name>
<evidence type="ECO:0000256" key="1">
    <source>
        <dbReference type="SAM" id="MobiDB-lite"/>
    </source>
</evidence>
<reference evidence="2" key="1">
    <citation type="submission" date="2020-02" db="EMBL/GenBank/DDBJ databases">
        <authorList>
            <person name="Meier V. D."/>
        </authorList>
    </citation>
    <scope>NUCLEOTIDE SEQUENCE</scope>
    <source>
        <strain evidence="2">AVDCRST_MAG56</strain>
    </source>
</reference>
<accession>A0A6J4J862</accession>
<feature type="compositionally biased region" description="Polar residues" evidence="1">
    <location>
        <begin position="61"/>
        <end position="81"/>
    </location>
</feature>
<evidence type="ECO:0000313" key="2">
    <source>
        <dbReference type="EMBL" id="CAA9273394.1"/>
    </source>
</evidence>
<organism evidence="2">
    <name type="scientific">uncultured Cytophagales bacterium</name>
    <dbReference type="NCBI Taxonomy" id="158755"/>
    <lineage>
        <taxon>Bacteria</taxon>
        <taxon>Pseudomonadati</taxon>
        <taxon>Bacteroidota</taxon>
        <taxon>Sphingobacteriia</taxon>
        <taxon>Sphingobacteriales</taxon>
        <taxon>environmental samples</taxon>
    </lineage>
</organism>
<feature type="region of interest" description="Disordered" evidence="1">
    <location>
        <begin position="47"/>
        <end position="81"/>
    </location>
</feature>
<sequence length="81" mass="9227">MKMNNGKWTIENGCRQEGSIFVSPNEAAKPGLRYFAARWRVAPSVKMRKPRCPLPKHAPRKTSNPAPNNESRSPKQTPIRR</sequence>
<protein>
    <submittedName>
        <fullName evidence="2">Uncharacterized protein</fullName>
    </submittedName>
</protein>
<gene>
    <name evidence="2" type="ORF">AVDCRST_MAG56-3337</name>
</gene>
<proteinExistence type="predicted"/>
<dbReference type="EMBL" id="CADCTQ010000270">
    <property type="protein sequence ID" value="CAA9273394.1"/>
    <property type="molecule type" value="Genomic_DNA"/>
</dbReference>